<evidence type="ECO:0000313" key="3">
    <source>
        <dbReference type="Proteomes" id="UP000275267"/>
    </source>
</evidence>
<reference evidence="3" key="1">
    <citation type="journal article" date="2019" name="Nat. Commun.">
        <title>The genome of broomcorn millet.</title>
        <authorList>
            <person name="Zou C."/>
            <person name="Miki D."/>
            <person name="Li D."/>
            <person name="Tang Q."/>
            <person name="Xiao L."/>
            <person name="Rajput S."/>
            <person name="Deng P."/>
            <person name="Jia W."/>
            <person name="Huang R."/>
            <person name="Zhang M."/>
            <person name="Sun Y."/>
            <person name="Hu J."/>
            <person name="Fu X."/>
            <person name="Schnable P.S."/>
            <person name="Li F."/>
            <person name="Zhang H."/>
            <person name="Feng B."/>
            <person name="Zhu X."/>
            <person name="Liu R."/>
            <person name="Schnable J.C."/>
            <person name="Zhu J.-K."/>
            <person name="Zhang H."/>
        </authorList>
    </citation>
    <scope>NUCLEOTIDE SEQUENCE [LARGE SCALE GENOMIC DNA]</scope>
</reference>
<feature type="compositionally biased region" description="Basic and acidic residues" evidence="1">
    <location>
        <begin position="48"/>
        <end position="57"/>
    </location>
</feature>
<feature type="compositionally biased region" description="Basic and acidic residues" evidence="1">
    <location>
        <begin position="367"/>
        <end position="376"/>
    </location>
</feature>
<evidence type="ECO:0000256" key="1">
    <source>
        <dbReference type="SAM" id="MobiDB-lite"/>
    </source>
</evidence>
<sequence>MAVEPVDGLLRVSTVLERDEAQAQARAALGPFPRDDALPQRPEPLEEPADRSSRSLRLDGTLFTRTKRRREESAAACRPGLHCSLQAPVLKRPCMRAWAHVTALNLSVRDCARRGRGARFRALATGALLRFPTPGIPSVSVEINRSVYTADEWYRQAMERAVGSVRVASPPALNGLELPPCARAGALAVRSPRTVLTLPDLAADLPSFGRLAELSLSLVQLGGARPLGEFLASCCPRLRTLRLCSVRGPALRRLALRTDALEVLDVSNVDDLTLTSLDVAATNLRCLSVRSCFRSPTGGGGEVAVSAPRIEAVRWYRSYPEQLIFRSDLASARRLGGPLRLPARPVGRRSHPAAPARLLPRPPPRPGARDAGRDESSPQLARTSREDLIRRVPQLPNVSALSLKIRWGFGGGIAPSLASLLSRTPGLTRLRMDTSPYCFAVFGEDPEECRVLEVLLGSAARSLERVSLTFGDDAAASIFDEIATDIPARFPVAAAGRWERCPPSVLTWIKRPGR</sequence>
<evidence type="ECO:0000313" key="2">
    <source>
        <dbReference type="EMBL" id="RLM86250.1"/>
    </source>
</evidence>
<dbReference type="SUPFAM" id="SSF52047">
    <property type="entry name" value="RNI-like"/>
    <property type="match status" value="1"/>
</dbReference>
<dbReference type="InterPro" id="IPR032675">
    <property type="entry name" value="LRR_dom_sf"/>
</dbReference>
<comment type="caution">
    <text evidence="2">The sequence shown here is derived from an EMBL/GenBank/DDBJ whole genome shotgun (WGS) entry which is preliminary data.</text>
</comment>
<dbReference type="PANTHER" id="PTHR34709">
    <property type="entry name" value="OS10G0396666 PROTEIN"/>
    <property type="match status" value="1"/>
</dbReference>
<name>A0A3L6QQY9_PANMI</name>
<dbReference type="AlphaFoldDB" id="A0A3L6QQY9"/>
<protein>
    <submittedName>
        <fullName evidence="2">Uncharacterized protein</fullName>
    </submittedName>
</protein>
<organism evidence="2 3">
    <name type="scientific">Panicum miliaceum</name>
    <name type="common">Proso millet</name>
    <name type="synonym">Broomcorn millet</name>
    <dbReference type="NCBI Taxonomy" id="4540"/>
    <lineage>
        <taxon>Eukaryota</taxon>
        <taxon>Viridiplantae</taxon>
        <taxon>Streptophyta</taxon>
        <taxon>Embryophyta</taxon>
        <taxon>Tracheophyta</taxon>
        <taxon>Spermatophyta</taxon>
        <taxon>Magnoliopsida</taxon>
        <taxon>Liliopsida</taxon>
        <taxon>Poales</taxon>
        <taxon>Poaceae</taxon>
        <taxon>PACMAD clade</taxon>
        <taxon>Panicoideae</taxon>
        <taxon>Panicodae</taxon>
        <taxon>Paniceae</taxon>
        <taxon>Panicinae</taxon>
        <taxon>Panicum</taxon>
        <taxon>Panicum sect. Panicum</taxon>
    </lineage>
</organism>
<dbReference type="STRING" id="4540.A0A3L6QQY9"/>
<feature type="region of interest" description="Disordered" evidence="1">
    <location>
        <begin position="340"/>
        <end position="386"/>
    </location>
</feature>
<dbReference type="OrthoDB" id="3219396at2759"/>
<proteinExistence type="predicted"/>
<accession>A0A3L6QQY9</accession>
<keyword evidence="3" id="KW-1185">Reference proteome</keyword>
<dbReference type="Gene3D" id="3.80.10.10">
    <property type="entry name" value="Ribonuclease Inhibitor"/>
    <property type="match status" value="1"/>
</dbReference>
<gene>
    <name evidence="2" type="ORF">C2845_PM04G21690</name>
</gene>
<dbReference type="PANTHER" id="PTHR34709:SF26">
    <property type="entry name" value="F-BOX DOMAIN-CONTAINING PROTEIN"/>
    <property type="match status" value="1"/>
</dbReference>
<dbReference type="EMBL" id="PQIB02000011">
    <property type="protein sequence ID" value="RLM86250.1"/>
    <property type="molecule type" value="Genomic_DNA"/>
</dbReference>
<feature type="region of interest" description="Disordered" evidence="1">
    <location>
        <begin position="22"/>
        <end position="57"/>
    </location>
</feature>
<dbReference type="InterPro" id="IPR055312">
    <property type="entry name" value="FBL15-like"/>
</dbReference>
<dbReference type="Proteomes" id="UP000275267">
    <property type="component" value="Unassembled WGS sequence"/>
</dbReference>